<dbReference type="GO" id="GO:0003842">
    <property type="term" value="F:L-glutamate gamma-semialdehyde dehydrogenase activity"/>
    <property type="evidence" value="ECO:0007669"/>
    <property type="project" value="UniProtKB-EC"/>
</dbReference>
<proteinExistence type="predicted"/>
<keyword evidence="9" id="KW-1185">Reference proteome</keyword>
<dbReference type="Gene3D" id="3.40.605.10">
    <property type="entry name" value="Aldehyde Dehydrogenase, Chain A, domain 1"/>
    <property type="match status" value="1"/>
</dbReference>
<dbReference type="KEGG" id="pcor:KS4_03810"/>
<dbReference type="PANTHER" id="PTHR42862">
    <property type="entry name" value="DELTA-1-PYRROLINE-5-CARBOXYLATE DEHYDROGENASE 1, ISOFORM A-RELATED"/>
    <property type="match status" value="1"/>
</dbReference>
<dbReference type="InterPro" id="IPR016161">
    <property type="entry name" value="Ald_DH/histidinol_DH"/>
</dbReference>
<dbReference type="InterPro" id="IPR050485">
    <property type="entry name" value="Proline_metab_enzyme"/>
</dbReference>
<name>A0A517YQ50_9BACT</name>
<reference evidence="8 9" key="1">
    <citation type="submission" date="2019-02" db="EMBL/GenBank/DDBJ databases">
        <title>Deep-cultivation of Planctomycetes and their phenomic and genomic characterization uncovers novel biology.</title>
        <authorList>
            <person name="Wiegand S."/>
            <person name="Jogler M."/>
            <person name="Boedeker C."/>
            <person name="Pinto D."/>
            <person name="Vollmers J."/>
            <person name="Rivas-Marin E."/>
            <person name="Kohn T."/>
            <person name="Peeters S.H."/>
            <person name="Heuer A."/>
            <person name="Rast P."/>
            <person name="Oberbeckmann S."/>
            <person name="Bunk B."/>
            <person name="Jeske O."/>
            <person name="Meyerdierks A."/>
            <person name="Storesund J.E."/>
            <person name="Kallscheuer N."/>
            <person name="Luecker S."/>
            <person name="Lage O.M."/>
            <person name="Pohl T."/>
            <person name="Merkel B.J."/>
            <person name="Hornburger P."/>
            <person name="Mueller R.-W."/>
            <person name="Bruemmer F."/>
            <person name="Labrenz M."/>
            <person name="Spormann A.M."/>
            <person name="Op den Camp H."/>
            <person name="Overmann J."/>
            <person name="Amann R."/>
            <person name="Jetten M.S.M."/>
            <person name="Mascher T."/>
            <person name="Medema M.H."/>
            <person name="Devos D.P."/>
            <person name="Kaster A.-K."/>
            <person name="Ovreas L."/>
            <person name="Rohde M."/>
            <person name="Galperin M.Y."/>
            <person name="Jogler C."/>
        </authorList>
    </citation>
    <scope>NUCLEOTIDE SEQUENCE [LARGE SCALE GENOMIC DNA]</scope>
    <source>
        <strain evidence="8 9">KS4</strain>
    </source>
</reference>
<evidence type="ECO:0000256" key="5">
    <source>
        <dbReference type="ARBA" id="ARBA00048142"/>
    </source>
</evidence>
<evidence type="ECO:0000259" key="7">
    <source>
        <dbReference type="Pfam" id="PF00171"/>
    </source>
</evidence>
<dbReference type="RefSeq" id="WP_145073782.1">
    <property type="nucleotide sequence ID" value="NZ_CP036425.1"/>
</dbReference>
<dbReference type="GO" id="GO:0010133">
    <property type="term" value="P:L-proline catabolic process to L-glutamate"/>
    <property type="evidence" value="ECO:0007669"/>
    <property type="project" value="TreeGrafter"/>
</dbReference>
<accession>A0A517YQ50</accession>
<keyword evidence="4" id="KW-0520">NAD</keyword>
<evidence type="ECO:0000313" key="8">
    <source>
        <dbReference type="EMBL" id="QDU32349.1"/>
    </source>
</evidence>
<comment type="pathway">
    <text evidence="1">Amino-acid degradation; L-proline degradation into L-glutamate; L-glutamate from L-proline: step 2/2.</text>
</comment>
<dbReference type="EMBL" id="CP036425">
    <property type="protein sequence ID" value="QDU32349.1"/>
    <property type="molecule type" value="Genomic_DNA"/>
</dbReference>
<evidence type="ECO:0000313" key="9">
    <source>
        <dbReference type="Proteomes" id="UP000317369"/>
    </source>
</evidence>
<dbReference type="InterPro" id="IPR016163">
    <property type="entry name" value="Ald_DH_C"/>
</dbReference>
<keyword evidence="3 8" id="KW-0560">Oxidoreductase</keyword>
<evidence type="ECO:0000256" key="2">
    <source>
        <dbReference type="ARBA" id="ARBA00012884"/>
    </source>
</evidence>
<dbReference type="GO" id="GO:0004657">
    <property type="term" value="F:proline dehydrogenase activity"/>
    <property type="evidence" value="ECO:0007669"/>
    <property type="project" value="UniProtKB-ARBA"/>
</dbReference>
<dbReference type="OrthoDB" id="4503395at2"/>
<dbReference type="SUPFAM" id="SSF53720">
    <property type="entry name" value="ALDH-like"/>
    <property type="match status" value="1"/>
</dbReference>
<dbReference type="EC" id="1.2.1.88" evidence="2"/>
<dbReference type="InterPro" id="IPR015590">
    <property type="entry name" value="Aldehyde_DH_dom"/>
</dbReference>
<dbReference type="PROSITE" id="PS00070">
    <property type="entry name" value="ALDEHYDE_DEHYDR_CYS"/>
    <property type="match status" value="1"/>
</dbReference>
<evidence type="ECO:0000256" key="6">
    <source>
        <dbReference type="SAM" id="MobiDB-lite"/>
    </source>
</evidence>
<dbReference type="GO" id="GO:0009898">
    <property type="term" value="C:cytoplasmic side of plasma membrane"/>
    <property type="evidence" value="ECO:0007669"/>
    <property type="project" value="TreeGrafter"/>
</dbReference>
<comment type="catalytic activity">
    <reaction evidence="5">
        <text>L-glutamate 5-semialdehyde + NAD(+) + H2O = L-glutamate + NADH + 2 H(+)</text>
        <dbReference type="Rhea" id="RHEA:30235"/>
        <dbReference type="ChEBI" id="CHEBI:15377"/>
        <dbReference type="ChEBI" id="CHEBI:15378"/>
        <dbReference type="ChEBI" id="CHEBI:29985"/>
        <dbReference type="ChEBI" id="CHEBI:57540"/>
        <dbReference type="ChEBI" id="CHEBI:57945"/>
        <dbReference type="ChEBI" id="CHEBI:58066"/>
        <dbReference type="EC" id="1.2.1.88"/>
    </reaction>
</comment>
<dbReference type="InterPro" id="IPR016160">
    <property type="entry name" value="Ald_DH_CS_CYS"/>
</dbReference>
<dbReference type="Pfam" id="PF00171">
    <property type="entry name" value="Aldedh"/>
    <property type="match status" value="1"/>
</dbReference>
<dbReference type="PANTHER" id="PTHR42862:SF1">
    <property type="entry name" value="DELTA-1-PYRROLINE-5-CARBOXYLATE DEHYDROGENASE 2, ISOFORM A-RELATED"/>
    <property type="match status" value="1"/>
</dbReference>
<dbReference type="Gene3D" id="3.40.309.10">
    <property type="entry name" value="Aldehyde Dehydrogenase, Chain A, domain 2"/>
    <property type="match status" value="1"/>
</dbReference>
<evidence type="ECO:0000256" key="1">
    <source>
        <dbReference type="ARBA" id="ARBA00004786"/>
    </source>
</evidence>
<gene>
    <name evidence="8" type="primary">rocA</name>
    <name evidence="8" type="ORF">KS4_03810</name>
</gene>
<protein>
    <recommendedName>
        <fullName evidence="2">L-glutamate gamma-semialdehyde dehydrogenase</fullName>
        <ecNumber evidence="2">1.2.1.88</ecNumber>
    </recommendedName>
</protein>
<feature type="region of interest" description="Disordered" evidence="6">
    <location>
        <begin position="1"/>
        <end position="25"/>
    </location>
</feature>
<dbReference type="AlphaFoldDB" id="A0A517YQ50"/>
<evidence type="ECO:0000256" key="4">
    <source>
        <dbReference type="ARBA" id="ARBA00023027"/>
    </source>
</evidence>
<dbReference type="FunFam" id="3.40.309.10:FF:000005">
    <property type="entry name" value="1-pyrroline-5-carboxylate dehydrogenase 1"/>
    <property type="match status" value="1"/>
</dbReference>
<evidence type="ECO:0000256" key="3">
    <source>
        <dbReference type="ARBA" id="ARBA00023002"/>
    </source>
</evidence>
<organism evidence="8 9">
    <name type="scientific">Poriferisphaera corsica</name>
    <dbReference type="NCBI Taxonomy" id="2528020"/>
    <lineage>
        <taxon>Bacteria</taxon>
        <taxon>Pseudomonadati</taxon>
        <taxon>Planctomycetota</taxon>
        <taxon>Phycisphaerae</taxon>
        <taxon>Phycisphaerales</taxon>
        <taxon>Phycisphaeraceae</taxon>
        <taxon>Poriferisphaera</taxon>
    </lineage>
</organism>
<feature type="compositionally biased region" description="Basic and acidic residues" evidence="6">
    <location>
        <begin position="1"/>
        <end position="19"/>
    </location>
</feature>
<dbReference type="InterPro" id="IPR016162">
    <property type="entry name" value="Ald_DH_N"/>
</dbReference>
<feature type="domain" description="Aldehyde dehydrogenase" evidence="7">
    <location>
        <begin position="47"/>
        <end position="506"/>
    </location>
</feature>
<sequence length="526" mass="57869">MIRNNEKQPLVEDKSHEAEAVGSTRSNTHFEFINESIRDFSDEKQRQQFKKSITSIKIQNTKHIDTQDLDSYITRAKKAQQHWQATAVYQRSAALLRAADNITTHRDAIAGVIIREAGKTWREADAEVCEAIDFLRYYARCAIELSIPEILNDYPGEFNEHWIEPRGIVAVIAPWNFPLAIPLGMTVAALATGNAVILKPAEQTPYIAKMLVEKLHQSGIPKDILHLAPGLGETIGAQLVSDSRISTIAFTGSRQVGLNIIKTAYDTKPDQHFIKRVICEMGGKNAIIVDDSADLDQAIVGVRDSAFGFAGQKCSACSRCIVLESIHDSFVDRLVAATKTLEVGDPINPGTDIGPLIDQEAEHKAQCYINIGHAEGHCALAMSSPLSAEPHANRPFVGPHIFTGIQQHHSLANDEIFAPVLAVIKAKTFDEAIHIANATDYKLTGGVYTRKPSHLTKAKREFNVGNLYLNRNITGALVARQPFGGFGLSGIGEKAGGVHYLRQFTVPRVCSENTMRRGFVPETFDM</sequence>
<dbReference type="Proteomes" id="UP000317369">
    <property type="component" value="Chromosome"/>
</dbReference>